<evidence type="ECO:0000256" key="1">
    <source>
        <dbReference type="ARBA" id="ARBA00004123"/>
    </source>
</evidence>
<dbReference type="InterPro" id="IPR050649">
    <property type="entry name" value="Paired_Homeobox_TFs"/>
</dbReference>
<dbReference type="PROSITE" id="PS00027">
    <property type="entry name" value="HOMEOBOX_1"/>
    <property type="match status" value="1"/>
</dbReference>
<proteinExistence type="predicted"/>
<feature type="region of interest" description="Disordered" evidence="7">
    <location>
        <begin position="132"/>
        <end position="151"/>
    </location>
</feature>
<gene>
    <name evidence="9" type="ORF">HOLleu_23999</name>
</gene>
<keyword evidence="3 5" id="KW-0371">Homeobox</keyword>
<evidence type="ECO:0000313" key="10">
    <source>
        <dbReference type="Proteomes" id="UP001152320"/>
    </source>
</evidence>
<comment type="subcellular location">
    <subcellularLocation>
        <location evidence="1 5 6">Nucleus</location>
    </subcellularLocation>
</comment>
<evidence type="ECO:0000256" key="7">
    <source>
        <dbReference type="SAM" id="MobiDB-lite"/>
    </source>
</evidence>
<keyword evidence="2 5" id="KW-0238">DNA-binding</keyword>
<dbReference type="PANTHER" id="PTHR24329:SF543">
    <property type="entry name" value="FI01017P-RELATED"/>
    <property type="match status" value="1"/>
</dbReference>
<evidence type="ECO:0000313" key="9">
    <source>
        <dbReference type="EMBL" id="KAJ8033675.1"/>
    </source>
</evidence>
<protein>
    <submittedName>
        <fullName evidence="9">Dorsal root ganglia homeobox protein</fullName>
    </submittedName>
</protein>
<feature type="compositionally biased region" description="Low complexity" evidence="7">
    <location>
        <begin position="138"/>
        <end position="151"/>
    </location>
</feature>
<evidence type="ECO:0000256" key="4">
    <source>
        <dbReference type="ARBA" id="ARBA00023242"/>
    </source>
</evidence>
<dbReference type="GO" id="GO:0000981">
    <property type="term" value="F:DNA-binding transcription factor activity, RNA polymerase II-specific"/>
    <property type="evidence" value="ECO:0007669"/>
    <property type="project" value="InterPro"/>
</dbReference>
<dbReference type="SUPFAM" id="SSF46689">
    <property type="entry name" value="Homeodomain-like"/>
    <property type="match status" value="1"/>
</dbReference>
<sequence length="233" mass="26689">MDELMYSRRRQRRNRTTFTPQQLSELEALFSKTHYPDVFLREDLAMRINLTEARVQVWFQNRRAKWRKMARQRLGIDPWRARHLSFSCHSHLSCRGNPWLTAAAHAAHRISPPGVSTPPFLYNHPAMTHYAHRPLPPIQGSSSDSSSLPPPLNSSMSSYNFYPFSSHVPIKSEFSGMTTDKYLGFPSDIGLKSMSIEGGLANGDSLSLLRRKAEEHVKFRASPALTEEEKQKH</sequence>
<name>A0A9Q1H5Y9_HOLLE</name>
<comment type="caution">
    <text evidence="9">The sequence shown here is derived from an EMBL/GenBank/DDBJ whole genome shotgun (WGS) entry which is preliminary data.</text>
</comment>
<dbReference type="PANTHER" id="PTHR24329">
    <property type="entry name" value="HOMEOBOX PROTEIN ARISTALESS"/>
    <property type="match status" value="1"/>
</dbReference>
<dbReference type="Gene3D" id="1.10.10.60">
    <property type="entry name" value="Homeodomain-like"/>
    <property type="match status" value="1"/>
</dbReference>
<dbReference type="InterPro" id="IPR017970">
    <property type="entry name" value="Homeobox_CS"/>
</dbReference>
<dbReference type="InterPro" id="IPR001356">
    <property type="entry name" value="HD"/>
</dbReference>
<keyword evidence="10" id="KW-1185">Reference proteome</keyword>
<dbReference type="SMART" id="SM00389">
    <property type="entry name" value="HOX"/>
    <property type="match status" value="1"/>
</dbReference>
<dbReference type="AlphaFoldDB" id="A0A9Q1H5Y9"/>
<evidence type="ECO:0000259" key="8">
    <source>
        <dbReference type="PROSITE" id="PS50071"/>
    </source>
</evidence>
<dbReference type="EMBL" id="JAIZAY010000011">
    <property type="protein sequence ID" value="KAJ8033675.1"/>
    <property type="molecule type" value="Genomic_DNA"/>
</dbReference>
<dbReference type="GO" id="GO:0005634">
    <property type="term" value="C:nucleus"/>
    <property type="evidence" value="ECO:0007669"/>
    <property type="project" value="UniProtKB-SubCell"/>
</dbReference>
<dbReference type="FunFam" id="1.10.10.60:FF:000291">
    <property type="entry name" value="ALX homeobox protein 1"/>
    <property type="match status" value="1"/>
</dbReference>
<reference evidence="9" key="1">
    <citation type="submission" date="2021-10" db="EMBL/GenBank/DDBJ databases">
        <title>Tropical sea cucumber genome reveals ecological adaptation and Cuvierian tubules defense mechanism.</title>
        <authorList>
            <person name="Chen T."/>
        </authorList>
    </citation>
    <scope>NUCLEOTIDE SEQUENCE</scope>
    <source>
        <strain evidence="9">Nanhai2018</strain>
        <tissue evidence="9">Muscle</tissue>
    </source>
</reference>
<feature type="domain" description="Homeobox" evidence="8">
    <location>
        <begin position="9"/>
        <end position="69"/>
    </location>
</feature>
<evidence type="ECO:0000256" key="3">
    <source>
        <dbReference type="ARBA" id="ARBA00023155"/>
    </source>
</evidence>
<dbReference type="InterPro" id="IPR009057">
    <property type="entry name" value="Homeodomain-like_sf"/>
</dbReference>
<dbReference type="PROSITE" id="PS50071">
    <property type="entry name" value="HOMEOBOX_2"/>
    <property type="match status" value="1"/>
</dbReference>
<evidence type="ECO:0000256" key="5">
    <source>
        <dbReference type="PROSITE-ProRule" id="PRU00108"/>
    </source>
</evidence>
<dbReference type="GO" id="GO:0000977">
    <property type="term" value="F:RNA polymerase II transcription regulatory region sequence-specific DNA binding"/>
    <property type="evidence" value="ECO:0007669"/>
    <property type="project" value="TreeGrafter"/>
</dbReference>
<dbReference type="CDD" id="cd00086">
    <property type="entry name" value="homeodomain"/>
    <property type="match status" value="1"/>
</dbReference>
<feature type="DNA-binding region" description="Homeobox" evidence="5">
    <location>
        <begin position="11"/>
        <end position="70"/>
    </location>
</feature>
<dbReference type="Proteomes" id="UP001152320">
    <property type="component" value="Chromosome 11"/>
</dbReference>
<accession>A0A9Q1H5Y9</accession>
<dbReference type="Pfam" id="PF00046">
    <property type="entry name" value="Homeodomain"/>
    <property type="match status" value="1"/>
</dbReference>
<evidence type="ECO:0000256" key="2">
    <source>
        <dbReference type="ARBA" id="ARBA00023125"/>
    </source>
</evidence>
<evidence type="ECO:0000256" key="6">
    <source>
        <dbReference type="RuleBase" id="RU000682"/>
    </source>
</evidence>
<organism evidence="9 10">
    <name type="scientific">Holothuria leucospilota</name>
    <name type="common">Black long sea cucumber</name>
    <name type="synonym">Mertensiothuria leucospilota</name>
    <dbReference type="NCBI Taxonomy" id="206669"/>
    <lineage>
        <taxon>Eukaryota</taxon>
        <taxon>Metazoa</taxon>
        <taxon>Echinodermata</taxon>
        <taxon>Eleutherozoa</taxon>
        <taxon>Echinozoa</taxon>
        <taxon>Holothuroidea</taxon>
        <taxon>Aspidochirotacea</taxon>
        <taxon>Aspidochirotida</taxon>
        <taxon>Holothuriidae</taxon>
        <taxon>Holothuria</taxon>
    </lineage>
</organism>
<keyword evidence="4 5" id="KW-0539">Nucleus</keyword>
<dbReference type="OrthoDB" id="6159439at2759"/>